<comment type="caution">
    <text evidence="2">The sequence shown here is derived from an EMBL/GenBank/DDBJ whole genome shotgun (WGS) entry which is preliminary data.</text>
</comment>
<accession>A0ABW1KXP7</accession>
<gene>
    <name evidence="2" type="ORF">ACFMB1_07340</name>
</gene>
<protein>
    <submittedName>
        <fullName evidence="2">Nucleotidyltransferase</fullName>
    </submittedName>
</protein>
<evidence type="ECO:0000256" key="1">
    <source>
        <dbReference type="ARBA" id="ARBA00023118"/>
    </source>
</evidence>
<keyword evidence="3" id="KW-1185">Reference proteome</keyword>
<dbReference type="Proteomes" id="UP001596116">
    <property type="component" value="Unassembled WGS sequence"/>
</dbReference>
<dbReference type="Pfam" id="PF18144">
    <property type="entry name" value="SMODS"/>
    <property type="match status" value="1"/>
</dbReference>
<dbReference type="EMBL" id="JBHPON010000001">
    <property type="protein sequence ID" value="MFC6035352.1"/>
    <property type="molecule type" value="Genomic_DNA"/>
</dbReference>
<dbReference type="InterPro" id="IPR006116">
    <property type="entry name" value="NT_2-5OAS_ClassI-CCAase"/>
</dbReference>
<dbReference type="RefSeq" id="WP_379879325.1">
    <property type="nucleotide sequence ID" value="NZ_JBHPON010000001.1"/>
</dbReference>
<name>A0ABW1KXP7_9PROT</name>
<sequence>MLLTPPKTPLSPESPVGELLLAETAIRIELPPSQRRKAIDRYGSARTHIEREGSPLHDLVAWFYPQGSMAIRATIRARRRDDGYDIDIVAELNLPADTSPETALDLLFEALNGPPGSRYHGQVERQTRCVTIHYADGMHLDVTPSIVIDPQDARKSVIFHAKPGAPAAEHFTKIMNSWAFCEHVLANTPADLAFREAYGKRVRIHDRELLAEDAAYKDVPDAELGKSALVVAHQLMKRNRNSRYQSRKGLRMPPSVMMAAVMVDAVIEGASISQALFAITGDLLERLESAEREGRLVDIRNPKCRDDAFTDRWPEHRESQRLYIGDLKLFRVQLKDLISGERDLEEQRALLTEMFGEGPAVSVIEDYASRLSEAVRTGARHHLVTGRVAPAIIGATSAVPAAARPHTFYGGLLDDEDH</sequence>
<keyword evidence="1" id="KW-0051">Antiviral defense</keyword>
<evidence type="ECO:0000313" key="3">
    <source>
        <dbReference type="Proteomes" id="UP001596116"/>
    </source>
</evidence>
<dbReference type="CDD" id="cd05400">
    <property type="entry name" value="NT_2-5OAS_ClassI-CCAase"/>
    <property type="match status" value="1"/>
</dbReference>
<proteinExistence type="predicted"/>
<organism evidence="2 3">
    <name type="scientific">Hyphococcus aureus</name>
    <dbReference type="NCBI Taxonomy" id="2666033"/>
    <lineage>
        <taxon>Bacteria</taxon>
        <taxon>Pseudomonadati</taxon>
        <taxon>Pseudomonadota</taxon>
        <taxon>Alphaproteobacteria</taxon>
        <taxon>Parvularculales</taxon>
        <taxon>Parvularculaceae</taxon>
        <taxon>Hyphococcus</taxon>
    </lineage>
</organism>
<evidence type="ECO:0000313" key="2">
    <source>
        <dbReference type="EMBL" id="MFC6035352.1"/>
    </source>
</evidence>
<reference evidence="2 3" key="1">
    <citation type="submission" date="2024-09" db="EMBL/GenBank/DDBJ databases">
        <authorList>
            <person name="Zhang Z.-H."/>
        </authorList>
    </citation>
    <scope>NUCLEOTIDE SEQUENCE [LARGE SCALE GENOMIC DNA]</scope>
    <source>
        <strain evidence="2 3">HHTR114</strain>
    </source>
</reference>